<reference evidence="10 11" key="2">
    <citation type="submission" date="2022-01" db="EMBL/GenBank/DDBJ databases">
        <title>Lysobacter chinensis sp. nov., a bacterium isolated from cow dung compost.</title>
        <authorList>
            <person name="Liu Y."/>
        </authorList>
    </citation>
    <scope>NUCLEOTIDE SEQUENCE [LARGE SCALE GENOMIC DNA]</scope>
    <source>
        <strain evidence="10 11">TLK-CK17</strain>
    </source>
</reference>
<gene>
    <name evidence="10" type="ORF">L3V18_18965</name>
</gene>
<dbReference type="PROSITE" id="PS50883">
    <property type="entry name" value="EAL"/>
    <property type="match status" value="1"/>
</dbReference>
<dbReference type="Proteomes" id="UP001430796">
    <property type="component" value="Unassembled WGS sequence"/>
</dbReference>
<name>A0ABS9I0E4_9GAMM</name>
<dbReference type="EMBL" id="JAKJPO010000024">
    <property type="protein sequence ID" value="MCF7223834.1"/>
    <property type="molecule type" value="Genomic_DNA"/>
</dbReference>
<reference evidence="10 11" key="3">
    <citation type="submission" date="2022-01" db="EMBL/GenBank/DDBJ databases">
        <authorList>
            <person name="Zhou L.Y."/>
        </authorList>
    </citation>
    <scope>NUCLEOTIDE SEQUENCE [LARGE SCALE GENOMIC DNA]</scope>
    <source>
        <strain evidence="10 11">TLK-CK17</strain>
    </source>
</reference>
<keyword evidence="4 6" id="KW-0472">Membrane</keyword>
<dbReference type="NCBIfam" id="TIGR00254">
    <property type="entry name" value="GGDEF"/>
    <property type="match status" value="1"/>
</dbReference>
<dbReference type="Pfam" id="PF03924">
    <property type="entry name" value="CHASE"/>
    <property type="match status" value="1"/>
</dbReference>
<dbReference type="CDD" id="cd01949">
    <property type="entry name" value="GGDEF"/>
    <property type="match status" value="1"/>
</dbReference>
<feature type="transmembrane region" description="Helical" evidence="6">
    <location>
        <begin position="28"/>
        <end position="46"/>
    </location>
</feature>
<dbReference type="PANTHER" id="PTHR44757">
    <property type="entry name" value="DIGUANYLATE CYCLASE DGCP"/>
    <property type="match status" value="1"/>
</dbReference>
<dbReference type="Gene3D" id="3.30.450.350">
    <property type="entry name" value="CHASE domain"/>
    <property type="match status" value="1"/>
</dbReference>
<comment type="subcellular location">
    <subcellularLocation>
        <location evidence="1">Membrane</location>
    </subcellularLocation>
</comment>
<evidence type="ECO:0000256" key="2">
    <source>
        <dbReference type="ARBA" id="ARBA00022692"/>
    </source>
</evidence>
<dbReference type="Gene3D" id="3.20.20.450">
    <property type="entry name" value="EAL domain"/>
    <property type="match status" value="1"/>
</dbReference>
<dbReference type="InterPro" id="IPR000014">
    <property type="entry name" value="PAS"/>
</dbReference>
<evidence type="ECO:0000256" key="1">
    <source>
        <dbReference type="ARBA" id="ARBA00004370"/>
    </source>
</evidence>
<dbReference type="PROSITE" id="PS50887">
    <property type="entry name" value="GGDEF"/>
    <property type="match status" value="1"/>
</dbReference>
<feature type="transmembrane region" description="Helical" evidence="6">
    <location>
        <begin position="316"/>
        <end position="335"/>
    </location>
</feature>
<dbReference type="SUPFAM" id="SSF141868">
    <property type="entry name" value="EAL domain-like"/>
    <property type="match status" value="1"/>
</dbReference>
<evidence type="ECO:0000313" key="10">
    <source>
        <dbReference type="EMBL" id="MCF7223834.1"/>
    </source>
</evidence>
<dbReference type="SMART" id="SM01079">
    <property type="entry name" value="CHASE"/>
    <property type="match status" value="1"/>
</dbReference>
<organism evidence="10 11">
    <name type="scientific">Marilutibacter chinensis</name>
    <dbReference type="NCBI Taxonomy" id="2912247"/>
    <lineage>
        <taxon>Bacteria</taxon>
        <taxon>Pseudomonadati</taxon>
        <taxon>Pseudomonadota</taxon>
        <taxon>Gammaproteobacteria</taxon>
        <taxon>Lysobacterales</taxon>
        <taxon>Lysobacteraceae</taxon>
        <taxon>Marilutibacter</taxon>
    </lineage>
</organism>
<dbReference type="CDD" id="cd00130">
    <property type="entry name" value="PAS"/>
    <property type="match status" value="1"/>
</dbReference>
<dbReference type="CDD" id="cd01948">
    <property type="entry name" value="EAL"/>
    <property type="match status" value="1"/>
</dbReference>
<dbReference type="InterPro" id="IPR042240">
    <property type="entry name" value="CHASE_sf"/>
</dbReference>
<dbReference type="InterPro" id="IPR052155">
    <property type="entry name" value="Biofilm_reg_signaling"/>
</dbReference>
<dbReference type="InterPro" id="IPR043128">
    <property type="entry name" value="Rev_trsase/Diguanyl_cyclase"/>
</dbReference>
<keyword evidence="3 6" id="KW-1133">Transmembrane helix</keyword>
<dbReference type="SMART" id="SM00052">
    <property type="entry name" value="EAL"/>
    <property type="match status" value="1"/>
</dbReference>
<dbReference type="SUPFAM" id="SSF55785">
    <property type="entry name" value="PYP-like sensor domain (PAS domain)"/>
    <property type="match status" value="1"/>
</dbReference>
<evidence type="ECO:0000259" key="8">
    <source>
        <dbReference type="PROSITE" id="PS50883"/>
    </source>
</evidence>
<dbReference type="InterPro" id="IPR006189">
    <property type="entry name" value="CHASE_dom"/>
</dbReference>
<reference evidence="11" key="1">
    <citation type="submission" date="2022-01" db="EMBL/GenBank/DDBJ databases">
        <title>Lysobacter chinensis sp. nov., a bacterium isolated from cow dung compost.</title>
        <authorList>
            <person name="Zhou L.Y."/>
        </authorList>
    </citation>
    <scope>NUCLEOTIDE SEQUENCE [LARGE SCALE GENOMIC DNA]</scope>
    <source>
        <strain evidence="11">TLK-CK17</strain>
    </source>
</reference>
<evidence type="ECO:0000256" key="3">
    <source>
        <dbReference type="ARBA" id="ARBA00022989"/>
    </source>
</evidence>
<dbReference type="SUPFAM" id="SSF55073">
    <property type="entry name" value="Nucleotide cyclase"/>
    <property type="match status" value="1"/>
</dbReference>
<feature type="domain" description="EAL" evidence="8">
    <location>
        <begin position="649"/>
        <end position="903"/>
    </location>
</feature>
<dbReference type="InterPro" id="IPR001633">
    <property type="entry name" value="EAL_dom"/>
</dbReference>
<accession>A0ABS9I0E4</accession>
<dbReference type="Pfam" id="PF00563">
    <property type="entry name" value="EAL"/>
    <property type="match status" value="1"/>
</dbReference>
<dbReference type="RefSeq" id="WP_237056997.1">
    <property type="nucleotide sequence ID" value="NZ_JAKJPO010000024.1"/>
</dbReference>
<comment type="caution">
    <text evidence="10">The sequence shown here is derived from an EMBL/GenBank/DDBJ whole genome shotgun (WGS) entry which is preliminary data.</text>
</comment>
<dbReference type="Gene3D" id="3.30.70.270">
    <property type="match status" value="1"/>
</dbReference>
<evidence type="ECO:0000256" key="6">
    <source>
        <dbReference type="SAM" id="Phobius"/>
    </source>
</evidence>
<dbReference type="SMART" id="SM00267">
    <property type="entry name" value="GGDEF"/>
    <property type="match status" value="1"/>
</dbReference>
<keyword evidence="2 6" id="KW-0812">Transmembrane</keyword>
<evidence type="ECO:0000256" key="5">
    <source>
        <dbReference type="SAM" id="MobiDB-lite"/>
    </source>
</evidence>
<sequence length="903" mass="100236">MGTSKDFDGFSSIAQAPPGGKPWRRSSAWLPSLVALVLGMLPTLWVSNLQQKRMQAEQDAAFDGIVERSHSGLLTQLHTCGLLMRSMQTLFLASDSVTDAELDRVYANLRPQRHLPSLQAMAYSELIRHADGDRLITTWVAPKAGNQRLLGLDVSSQPANLRAAMLSRDTDETAMSAPFRLVQLDRPGTPAEGVTLRLPIFTPGAPPTDVQQRRRRTVGSLAVSLQVRGLITMALPADTLERLHVLVHDVSGPEPALLFDSHPGRRFPGDDAIVARHADDGRAVRSVDLEHAGRVWRLRMAQLAPLPAASAWRDTVLIPGIVISVLLALLVGSLAGTHRRALDLGWQLSRRYRESEERFRALNELLPALVVLSDAHSGRIRYANQAARDRLGAKVGERTLQDLFEDAGLRTQLAAEDSPGCQGVEAMLRTGEARHFWASVSITPVDLEGRRMRLMVATDISEQRQLTELLSYQASHDTLTELFNRREFERRLDRIRAEVAEGGPAGALFYIDLDQFKLINDTSGHIAGDQLLAQLAMVMREQLRAEDVLARLGGDEFGVLVADVHDRAGAEEIGERLRRHIDGYVFVWEQRSYTITASIGVVMIEQAGTSLDDLLAHADTACYIAKESGRNRVHFYSALDDDATRRQSEMEWANRLRWAVDEHLLLLKYQEVWPLAAPRDGRPRIEVLLRFRGDDGRQVVPGAFLPAAERYGLMPMIDRWVIETVIANFDRLHPSGADLAMATVNLSGASIEDGSLADYILVLLERHQVDASRVCFEITETVAVRNLSQVARLIERLREVGCSFALDDFGAGMSSFGYLKNLPVDIIKIDGSFIRDMLIDPMSEAIVRAVSDIGHRRGLKVVAEWVNDPRVTEALVAMGVDYGQGYALHQPEYVTFHRAAVRT</sequence>
<dbReference type="PROSITE" id="PS50839">
    <property type="entry name" value="CHASE"/>
    <property type="match status" value="1"/>
</dbReference>
<keyword evidence="11" id="KW-1185">Reference proteome</keyword>
<dbReference type="InterPro" id="IPR035965">
    <property type="entry name" value="PAS-like_dom_sf"/>
</dbReference>
<evidence type="ECO:0000256" key="4">
    <source>
        <dbReference type="ARBA" id="ARBA00023136"/>
    </source>
</evidence>
<proteinExistence type="predicted"/>
<dbReference type="Pfam" id="PF00990">
    <property type="entry name" value="GGDEF"/>
    <property type="match status" value="1"/>
</dbReference>
<dbReference type="Gene3D" id="3.30.450.20">
    <property type="entry name" value="PAS domain"/>
    <property type="match status" value="1"/>
</dbReference>
<dbReference type="NCBIfam" id="TIGR00229">
    <property type="entry name" value="sensory_box"/>
    <property type="match status" value="1"/>
</dbReference>
<evidence type="ECO:0000259" key="9">
    <source>
        <dbReference type="PROSITE" id="PS50887"/>
    </source>
</evidence>
<evidence type="ECO:0000259" key="7">
    <source>
        <dbReference type="PROSITE" id="PS50839"/>
    </source>
</evidence>
<evidence type="ECO:0000313" key="11">
    <source>
        <dbReference type="Proteomes" id="UP001430796"/>
    </source>
</evidence>
<dbReference type="InterPro" id="IPR029787">
    <property type="entry name" value="Nucleotide_cyclase"/>
</dbReference>
<dbReference type="PANTHER" id="PTHR44757:SF4">
    <property type="entry name" value="DIGUANYLATE CYCLASE DGCE-RELATED"/>
    <property type="match status" value="1"/>
</dbReference>
<protein>
    <submittedName>
        <fullName evidence="10">EAL domain-containing protein</fullName>
    </submittedName>
</protein>
<feature type="region of interest" description="Disordered" evidence="5">
    <location>
        <begin position="1"/>
        <end position="22"/>
    </location>
</feature>
<feature type="domain" description="GGDEF" evidence="9">
    <location>
        <begin position="504"/>
        <end position="638"/>
    </location>
</feature>
<dbReference type="InterPro" id="IPR035919">
    <property type="entry name" value="EAL_sf"/>
</dbReference>
<feature type="domain" description="CHASE" evidence="7">
    <location>
        <begin position="139"/>
        <end position="243"/>
    </location>
</feature>
<dbReference type="Pfam" id="PF13426">
    <property type="entry name" value="PAS_9"/>
    <property type="match status" value="1"/>
</dbReference>
<dbReference type="InterPro" id="IPR000160">
    <property type="entry name" value="GGDEF_dom"/>
</dbReference>